<dbReference type="AlphaFoldDB" id="A0A1W1W4U7"/>
<dbReference type="Pfam" id="PF13614">
    <property type="entry name" value="AAA_31"/>
    <property type="match status" value="1"/>
</dbReference>
<evidence type="ECO:0000313" key="2">
    <source>
        <dbReference type="EMBL" id="SMC00658.1"/>
    </source>
</evidence>
<sequence>MQPVGERLWLAQASEPLAAAEKILGADIAYPMLFRNNLDGLDSLVDYIIFDTSPSPNSPLALAAMTASTRVYVPVQPEYFAFEGLQSLLDIVERIRKNYSPQLRVGGLFLTKYARSYRRSLHHEFVDMMKEHEQLGPLVMQTSIRENVAIAEAQVQRKSLYEWAPTSNAFQDYEALTKEIMVSLSA</sequence>
<organism evidence="2 3">
    <name type="scientific">Hymenobacter roseosalivarius DSM 11622</name>
    <dbReference type="NCBI Taxonomy" id="645990"/>
    <lineage>
        <taxon>Bacteria</taxon>
        <taxon>Pseudomonadati</taxon>
        <taxon>Bacteroidota</taxon>
        <taxon>Cytophagia</taxon>
        <taxon>Cytophagales</taxon>
        <taxon>Hymenobacteraceae</taxon>
        <taxon>Hymenobacter</taxon>
    </lineage>
</organism>
<gene>
    <name evidence="2" type="ORF">SAMN00120144_4325</name>
</gene>
<dbReference type="PANTHER" id="PTHR13696">
    <property type="entry name" value="P-LOOP CONTAINING NUCLEOSIDE TRIPHOSPHATE HYDROLASE"/>
    <property type="match status" value="1"/>
</dbReference>
<dbReference type="SUPFAM" id="SSF52540">
    <property type="entry name" value="P-loop containing nucleoside triphosphate hydrolases"/>
    <property type="match status" value="1"/>
</dbReference>
<dbReference type="CDD" id="cd02042">
    <property type="entry name" value="ParAB_family"/>
    <property type="match status" value="1"/>
</dbReference>
<dbReference type="EMBL" id="FWWW01000113">
    <property type="protein sequence ID" value="SMC00658.1"/>
    <property type="molecule type" value="Genomic_DNA"/>
</dbReference>
<dbReference type="InterPro" id="IPR027417">
    <property type="entry name" value="P-loop_NTPase"/>
</dbReference>
<dbReference type="STRING" id="645990.SAMN00120144_4325"/>
<dbReference type="InterPro" id="IPR025669">
    <property type="entry name" value="AAA_dom"/>
</dbReference>
<reference evidence="2 3" key="1">
    <citation type="submission" date="2017-04" db="EMBL/GenBank/DDBJ databases">
        <authorList>
            <person name="Afonso C.L."/>
            <person name="Miller P.J."/>
            <person name="Scott M.A."/>
            <person name="Spackman E."/>
            <person name="Goraichik I."/>
            <person name="Dimitrov K.M."/>
            <person name="Suarez D.L."/>
            <person name="Swayne D.E."/>
        </authorList>
    </citation>
    <scope>NUCLEOTIDE SEQUENCE [LARGE SCALE GENOMIC DNA]</scope>
    <source>
        <strain evidence="2 3">DSM 11622</strain>
    </source>
</reference>
<dbReference type="Proteomes" id="UP000192266">
    <property type="component" value="Unassembled WGS sequence"/>
</dbReference>
<dbReference type="InterPro" id="IPR050678">
    <property type="entry name" value="DNA_Partitioning_ATPase"/>
</dbReference>
<dbReference type="PANTHER" id="PTHR13696:SF99">
    <property type="entry name" value="COBYRINIC ACID AC-DIAMIDE SYNTHASE"/>
    <property type="match status" value="1"/>
</dbReference>
<dbReference type="Gene3D" id="3.40.50.300">
    <property type="entry name" value="P-loop containing nucleotide triphosphate hydrolases"/>
    <property type="match status" value="1"/>
</dbReference>
<keyword evidence="3" id="KW-1185">Reference proteome</keyword>
<evidence type="ECO:0000313" key="3">
    <source>
        <dbReference type="Proteomes" id="UP000192266"/>
    </source>
</evidence>
<protein>
    <submittedName>
        <fullName evidence="2">Chromosome-partitioning ATPase</fullName>
    </submittedName>
</protein>
<name>A0A1W1W4U7_9BACT</name>
<accession>A0A1W1W4U7</accession>
<proteinExistence type="predicted"/>
<feature type="domain" description="AAA" evidence="1">
    <location>
        <begin position="10"/>
        <end position="104"/>
    </location>
</feature>
<evidence type="ECO:0000259" key="1">
    <source>
        <dbReference type="Pfam" id="PF13614"/>
    </source>
</evidence>